<protein>
    <submittedName>
        <fullName evidence="1">Uncharacterized protein</fullName>
    </submittedName>
</protein>
<name>A0A8S5N862_9CAUD</name>
<evidence type="ECO:0000313" key="1">
    <source>
        <dbReference type="EMBL" id="DAD90886.1"/>
    </source>
</evidence>
<accession>A0A8S5N862</accession>
<dbReference type="EMBL" id="BK015096">
    <property type="protein sequence ID" value="DAD90886.1"/>
    <property type="molecule type" value="Genomic_DNA"/>
</dbReference>
<reference evidence="1" key="1">
    <citation type="journal article" date="2021" name="Proc. Natl. Acad. Sci. U.S.A.">
        <title>A Catalog of Tens of Thousands of Viruses from Human Metagenomes Reveals Hidden Associations with Chronic Diseases.</title>
        <authorList>
            <person name="Tisza M.J."/>
            <person name="Buck C.B."/>
        </authorList>
    </citation>
    <scope>NUCLEOTIDE SEQUENCE</scope>
    <source>
        <strain evidence="1">CtfW121</strain>
    </source>
</reference>
<sequence>MADVSSIKLPNGTTYTVKDSTARTHIGSKSNPHGVNKSQVGLGNVANYDQSKAIKTITRSGTTFTATALDGTTFTFTQQDNNTTYGVATQSANGLMSAADKTKLDSLSATSVSAISNSEIDSIVAS</sequence>
<organism evidence="1">
    <name type="scientific">Siphoviridae sp. ctfW121</name>
    <dbReference type="NCBI Taxonomy" id="2826413"/>
    <lineage>
        <taxon>Viruses</taxon>
        <taxon>Duplodnaviria</taxon>
        <taxon>Heunggongvirae</taxon>
        <taxon>Uroviricota</taxon>
        <taxon>Caudoviricetes</taxon>
    </lineage>
</organism>
<proteinExistence type="predicted"/>